<organism evidence="1 2">
    <name type="scientific">Ruthenibacterium lactatiformans</name>
    <dbReference type="NCBI Taxonomy" id="1550024"/>
    <lineage>
        <taxon>Bacteria</taxon>
        <taxon>Bacillati</taxon>
        <taxon>Bacillota</taxon>
        <taxon>Clostridia</taxon>
        <taxon>Eubacteriales</taxon>
        <taxon>Oscillospiraceae</taxon>
        <taxon>Ruthenibacterium</taxon>
    </lineage>
</organism>
<dbReference type="AlphaFoldDB" id="A0A844L0M3"/>
<dbReference type="RefSeq" id="WP_006354158.1">
    <property type="nucleotide sequence ID" value="NZ_WMZM01000019.1"/>
</dbReference>
<evidence type="ECO:0000313" key="2">
    <source>
        <dbReference type="Proteomes" id="UP000449193"/>
    </source>
</evidence>
<proteinExistence type="predicted"/>
<evidence type="ECO:0000313" key="1">
    <source>
        <dbReference type="EMBL" id="MTS52672.1"/>
    </source>
</evidence>
<gene>
    <name evidence="1" type="ORF">GMD52_14180</name>
</gene>
<comment type="caution">
    <text evidence="1">The sequence shown here is derived from an EMBL/GenBank/DDBJ whole genome shotgun (WGS) entry which is preliminary data.</text>
</comment>
<reference evidence="1 2" key="1">
    <citation type="journal article" date="2019" name="Nat. Med.">
        <title>A library of human gut bacterial isolates paired with longitudinal multiomics data enables mechanistic microbiome research.</title>
        <authorList>
            <person name="Poyet M."/>
            <person name="Groussin M."/>
            <person name="Gibbons S.M."/>
            <person name="Avila-Pacheco J."/>
            <person name="Jiang X."/>
            <person name="Kearney S.M."/>
            <person name="Perrotta A.R."/>
            <person name="Berdy B."/>
            <person name="Zhao S."/>
            <person name="Lieberman T.D."/>
            <person name="Swanson P.K."/>
            <person name="Smith M."/>
            <person name="Roesemann S."/>
            <person name="Alexander J.E."/>
            <person name="Rich S.A."/>
            <person name="Livny J."/>
            <person name="Vlamakis H."/>
            <person name="Clish C."/>
            <person name="Bullock K."/>
            <person name="Deik A."/>
            <person name="Scott J."/>
            <person name="Pierce K.A."/>
            <person name="Xavier R.J."/>
            <person name="Alm E.J."/>
        </authorList>
    </citation>
    <scope>NUCLEOTIDE SEQUENCE [LARGE SCALE GENOMIC DNA]</scope>
    <source>
        <strain evidence="1 2">BIOML-A7</strain>
    </source>
</reference>
<name>A0A844L0M3_9FIRM</name>
<accession>A0A844L0M3</accession>
<dbReference type="EMBL" id="WMZR01000021">
    <property type="protein sequence ID" value="MTS52672.1"/>
    <property type="molecule type" value="Genomic_DNA"/>
</dbReference>
<sequence length="47" mass="5130">MSKRTGKTAEYRQTQSLGIQVLVLCGLFAPCVSLSKWQGVAGRFSII</sequence>
<protein>
    <submittedName>
        <fullName evidence="1">Uncharacterized protein</fullName>
    </submittedName>
</protein>
<dbReference type="Proteomes" id="UP000449193">
    <property type="component" value="Unassembled WGS sequence"/>
</dbReference>